<dbReference type="GO" id="GO:0047936">
    <property type="term" value="F:glucose 1-dehydrogenase [NAD(P)+] activity"/>
    <property type="evidence" value="ECO:0007669"/>
    <property type="project" value="UniProtKB-EC"/>
</dbReference>
<gene>
    <name evidence="2" type="ORF">EVA96_03440</name>
</gene>
<dbReference type="PROSITE" id="PS00061">
    <property type="entry name" value="ADH_SHORT"/>
    <property type="match status" value="1"/>
</dbReference>
<dbReference type="SUPFAM" id="SSF51735">
    <property type="entry name" value="NAD(P)-binding Rossmann-fold domains"/>
    <property type="match status" value="1"/>
</dbReference>
<evidence type="ECO:0000313" key="3">
    <source>
        <dbReference type="Proteomes" id="UP000315782"/>
    </source>
</evidence>
<keyword evidence="2" id="KW-0560">Oxidoreductase</keyword>
<protein>
    <submittedName>
        <fullName evidence="2">Glucose 1-dehydrogenase</fullName>
        <ecNumber evidence="2">1.1.1.47</ecNumber>
    </submittedName>
</protein>
<dbReference type="InterPro" id="IPR020904">
    <property type="entry name" value="Sc_DH/Rdtase_CS"/>
</dbReference>
<dbReference type="InterPro" id="IPR036291">
    <property type="entry name" value="NAD(P)-bd_dom_sf"/>
</dbReference>
<dbReference type="EC" id="1.1.1.47" evidence="2"/>
<dbReference type="FunFam" id="3.40.50.720:FF:000084">
    <property type="entry name" value="Short-chain dehydrogenase reductase"/>
    <property type="match status" value="1"/>
</dbReference>
<name>A0A520MEX8_9GAMM</name>
<dbReference type="Proteomes" id="UP000315782">
    <property type="component" value="Unassembled WGS sequence"/>
</dbReference>
<reference evidence="2 3" key="1">
    <citation type="submission" date="2019-02" db="EMBL/GenBank/DDBJ databases">
        <title>Prokaryotic population dynamics and viral predation in marine succession experiment using metagenomics: the confinement effect.</title>
        <authorList>
            <person name="Haro-Moreno J.M."/>
            <person name="Rodriguez-Valera F."/>
            <person name="Lopez-Perez M."/>
        </authorList>
    </citation>
    <scope>NUCLEOTIDE SEQUENCE [LARGE SCALE GENOMIC DNA]</scope>
    <source>
        <strain evidence="2">MED-G163</strain>
    </source>
</reference>
<evidence type="ECO:0000256" key="1">
    <source>
        <dbReference type="ARBA" id="ARBA00006484"/>
    </source>
</evidence>
<dbReference type="Gene3D" id="3.40.50.720">
    <property type="entry name" value="NAD(P)-binding Rossmann-like Domain"/>
    <property type="match status" value="1"/>
</dbReference>
<dbReference type="CDD" id="cd05233">
    <property type="entry name" value="SDR_c"/>
    <property type="match status" value="1"/>
</dbReference>
<dbReference type="PANTHER" id="PTHR43943">
    <property type="entry name" value="DEHYDROGENASE/REDUCTASE (SDR FAMILY) MEMBER 4"/>
    <property type="match status" value="1"/>
</dbReference>
<dbReference type="EMBL" id="SHBI01000029">
    <property type="protein sequence ID" value="RZO19750.1"/>
    <property type="molecule type" value="Genomic_DNA"/>
</dbReference>
<dbReference type="Pfam" id="PF13561">
    <property type="entry name" value="adh_short_C2"/>
    <property type="match status" value="1"/>
</dbReference>
<evidence type="ECO:0000313" key="2">
    <source>
        <dbReference type="EMBL" id="RZO19750.1"/>
    </source>
</evidence>
<dbReference type="AlphaFoldDB" id="A0A520MEX8"/>
<sequence length="255" mass="27090">MSLFDLNNKSILITGSSRGIGKAIAYQSALMGANVIISSRKIDACKETAEEINKSIGKEVAFPIECNIGNEDQLQNLVNASLETLGSIDTLVCNAATNTYMGSMLDMSNEQFDKVMHNNIRSNQILCNLCIPHMIEKEAGSIIIVSSIAAIKGSSILGAYNISKAADVMIVKNIAAEFGHKNIRANSIAPGLIKTDFAKALWENPEILKSVLGTTPMQRIGEPDEIAGVAVMLASNAGSYINGQTIVVDGGTTIV</sequence>
<accession>A0A520MEX8</accession>
<comment type="similarity">
    <text evidence="1">Belongs to the short-chain dehydrogenases/reductases (SDR) family.</text>
</comment>
<dbReference type="InterPro" id="IPR002347">
    <property type="entry name" value="SDR_fam"/>
</dbReference>
<proteinExistence type="inferred from homology"/>
<dbReference type="PRINTS" id="PR00081">
    <property type="entry name" value="GDHRDH"/>
</dbReference>
<dbReference type="NCBIfam" id="NF005559">
    <property type="entry name" value="PRK07231.1"/>
    <property type="match status" value="1"/>
</dbReference>
<organism evidence="2 3">
    <name type="scientific">SAR86 cluster bacterium</name>
    <dbReference type="NCBI Taxonomy" id="2030880"/>
    <lineage>
        <taxon>Bacteria</taxon>
        <taxon>Pseudomonadati</taxon>
        <taxon>Pseudomonadota</taxon>
        <taxon>Gammaproteobacteria</taxon>
        <taxon>SAR86 cluster</taxon>
    </lineage>
</organism>
<dbReference type="PANTHER" id="PTHR43943:SF2">
    <property type="entry name" value="DEHYDROGENASE_REDUCTASE 4"/>
    <property type="match status" value="1"/>
</dbReference>
<comment type="caution">
    <text evidence="2">The sequence shown here is derived from an EMBL/GenBank/DDBJ whole genome shotgun (WGS) entry which is preliminary data.</text>
</comment>